<comment type="caution">
    <text evidence="3">The sequence shown here is derived from an EMBL/GenBank/DDBJ whole genome shotgun (WGS) entry which is preliminary data.</text>
</comment>
<dbReference type="InterPro" id="IPR000866">
    <property type="entry name" value="AhpC/TSA"/>
</dbReference>
<dbReference type="Proteomes" id="UP000050326">
    <property type="component" value="Unassembled WGS sequence"/>
</dbReference>
<dbReference type="Gene3D" id="3.40.30.10">
    <property type="entry name" value="Glutaredoxin"/>
    <property type="match status" value="1"/>
</dbReference>
<dbReference type="PANTHER" id="PTHR42852:SF13">
    <property type="entry name" value="PROTEIN DIPZ"/>
    <property type="match status" value="1"/>
</dbReference>
<name>A0A0P8W3A7_9CLOT</name>
<dbReference type="RefSeq" id="WP_054876312.1">
    <property type="nucleotide sequence ID" value="NZ_LKET01000043.1"/>
</dbReference>
<dbReference type="InterPro" id="IPR013766">
    <property type="entry name" value="Thioredoxin_domain"/>
</dbReference>
<dbReference type="CDD" id="cd02966">
    <property type="entry name" value="TlpA_like_family"/>
    <property type="match status" value="1"/>
</dbReference>
<feature type="signal peptide" evidence="1">
    <location>
        <begin position="1"/>
        <end position="22"/>
    </location>
</feature>
<accession>A0A0P8W3A7</accession>
<feature type="chain" id="PRO_5006153171" evidence="1">
    <location>
        <begin position="23"/>
        <end position="190"/>
    </location>
</feature>
<dbReference type="InterPro" id="IPR050553">
    <property type="entry name" value="Thioredoxin_ResA/DsbE_sf"/>
</dbReference>
<organism evidence="3 4">
    <name type="scientific">Oxobacter pfennigii</name>
    <dbReference type="NCBI Taxonomy" id="36849"/>
    <lineage>
        <taxon>Bacteria</taxon>
        <taxon>Bacillati</taxon>
        <taxon>Bacillota</taxon>
        <taxon>Clostridia</taxon>
        <taxon>Eubacteriales</taxon>
        <taxon>Clostridiaceae</taxon>
        <taxon>Oxobacter</taxon>
    </lineage>
</organism>
<dbReference type="EMBL" id="LKET01000043">
    <property type="protein sequence ID" value="KPU43065.1"/>
    <property type="molecule type" value="Genomic_DNA"/>
</dbReference>
<dbReference type="Pfam" id="PF00578">
    <property type="entry name" value="AhpC-TSA"/>
    <property type="match status" value="1"/>
</dbReference>
<protein>
    <submittedName>
        <fullName evidence="3">Thiol-disulfide oxidoreductase ResA</fullName>
    </submittedName>
</protein>
<evidence type="ECO:0000256" key="1">
    <source>
        <dbReference type="SAM" id="SignalP"/>
    </source>
</evidence>
<keyword evidence="1" id="KW-0732">Signal</keyword>
<feature type="domain" description="Thioredoxin" evidence="2">
    <location>
        <begin position="54"/>
        <end position="190"/>
    </location>
</feature>
<sequence length="190" mass="21793">MKRIIFILISISMILTSCTVLGKKDDMKSVITSIEQENTNKESTENGVNKETGITQGKQAPDFTLYDIEGNEVKLSDYRGKKVLLNFFGVWCIWCTREMPGFMKVYNEYRDKNIELLVVDYNDSLDVVTEYLKENSFGIKPVMDTDGKVSQLFAIRGFPTTFIIDEDGIIKRVHAGYMEEDMLRSIINEL</sequence>
<dbReference type="OrthoDB" id="9809733at2"/>
<dbReference type="PROSITE" id="PS51257">
    <property type="entry name" value="PROKAR_LIPOPROTEIN"/>
    <property type="match status" value="1"/>
</dbReference>
<dbReference type="GO" id="GO:0016491">
    <property type="term" value="F:oxidoreductase activity"/>
    <property type="evidence" value="ECO:0007669"/>
    <property type="project" value="InterPro"/>
</dbReference>
<evidence type="ECO:0000259" key="2">
    <source>
        <dbReference type="PROSITE" id="PS51352"/>
    </source>
</evidence>
<dbReference type="GO" id="GO:0016209">
    <property type="term" value="F:antioxidant activity"/>
    <property type="evidence" value="ECO:0007669"/>
    <property type="project" value="InterPro"/>
</dbReference>
<dbReference type="STRING" id="36849.OXPF_33150"/>
<keyword evidence="4" id="KW-1185">Reference proteome</keyword>
<dbReference type="PROSITE" id="PS51352">
    <property type="entry name" value="THIOREDOXIN_2"/>
    <property type="match status" value="1"/>
</dbReference>
<dbReference type="SUPFAM" id="SSF52833">
    <property type="entry name" value="Thioredoxin-like"/>
    <property type="match status" value="1"/>
</dbReference>
<evidence type="ECO:0000313" key="3">
    <source>
        <dbReference type="EMBL" id="KPU43065.1"/>
    </source>
</evidence>
<dbReference type="AlphaFoldDB" id="A0A0P8W3A7"/>
<proteinExistence type="predicted"/>
<evidence type="ECO:0000313" key="4">
    <source>
        <dbReference type="Proteomes" id="UP000050326"/>
    </source>
</evidence>
<dbReference type="PANTHER" id="PTHR42852">
    <property type="entry name" value="THIOL:DISULFIDE INTERCHANGE PROTEIN DSBE"/>
    <property type="match status" value="1"/>
</dbReference>
<dbReference type="InterPro" id="IPR036249">
    <property type="entry name" value="Thioredoxin-like_sf"/>
</dbReference>
<gene>
    <name evidence="3" type="primary">resA</name>
    <name evidence="3" type="ORF">OXPF_33150</name>
</gene>
<reference evidence="3 4" key="1">
    <citation type="submission" date="2015-09" db="EMBL/GenBank/DDBJ databases">
        <title>Genome sequence of Oxobacter pfennigii DSM 3222.</title>
        <authorList>
            <person name="Poehlein A."/>
            <person name="Bengelsdorf F.R."/>
            <person name="Schiel-Bengelsdorf B."/>
            <person name="Duerre P."/>
            <person name="Daniel R."/>
        </authorList>
    </citation>
    <scope>NUCLEOTIDE SEQUENCE [LARGE SCALE GENOMIC DNA]</scope>
    <source>
        <strain evidence="3 4">DSM 3222</strain>
    </source>
</reference>